<reference evidence="1" key="1">
    <citation type="submission" date="2021-06" db="EMBL/GenBank/DDBJ databases">
        <title>Parelaphostrongylus tenuis whole genome reference sequence.</title>
        <authorList>
            <person name="Garwood T.J."/>
            <person name="Larsen P.A."/>
            <person name="Fountain-Jones N.M."/>
            <person name="Garbe J.R."/>
            <person name="Macchietto M.G."/>
            <person name="Kania S.A."/>
            <person name="Gerhold R.W."/>
            <person name="Richards J.E."/>
            <person name="Wolf T.M."/>
        </authorList>
    </citation>
    <scope>NUCLEOTIDE SEQUENCE</scope>
    <source>
        <strain evidence="1">MNPRO001-30</strain>
        <tissue evidence="1">Meninges</tissue>
    </source>
</reference>
<dbReference type="Proteomes" id="UP001196413">
    <property type="component" value="Unassembled WGS sequence"/>
</dbReference>
<dbReference type="EMBL" id="JAHQIW010001022">
    <property type="protein sequence ID" value="KAJ1351178.1"/>
    <property type="molecule type" value="Genomic_DNA"/>
</dbReference>
<evidence type="ECO:0000313" key="1">
    <source>
        <dbReference type="EMBL" id="KAJ1351178.1"/>
    </source>
</evidence>
<organism evidence="1 2">
    <name type="scientific">Parelaphostrongylus tenuis</name>
    <name type="common">Meningeal worm</name>
    <dbReference type="NCBI Taxonomy" id="148309"/>
    <lineage>
        <taxon>Eukaryota</taxon>
        <taxon>Metazoa</taxon>
        <taxon>Ecdysozoa</taxon>
        <taxon>Nematoda</taxon>
        <taxon>Chromadorea</taxon>
        <taxon>Rhabditida</taxon>
        <taxon>Rhabditina</taxon>
        <taxon>Rhabditomorpha</taxon>
        <taxon>Strongyloidea</taxon>
        <taxon>Metastrongylidae</taxon>
        <taxon>Parelaphostrongylus</taxon>
    </lineage>
</organism>
<keyword evidence="2" id="KW-1185">Reference proteome</keyword>
<dbReference type="AlphaFoldDB" id="A0AAD5QGM8"/>
<comment type="caution">
    <text evidence="1">The sequence shown here is derived from an EMBL/GenBank/DDBJ whole genome shotgun (WGS) entry which is preliminary data.</text>
</comment>
<evidence type="ECO:0000313" key="2">
    <source>
        <dbReference type="Proteomes" id="UP001196413"/>
    </source>
</evidence>
<sequence length="130" mass="14348">MKEEQIWAAIISGRSCYATKDDVQDCRETESKTAHSSDLGQPTEFIMALGLSLAPPSTHSQRIEPVLFLQKVELKLTISTVLCHLLICGSLRIEERSSGSFSTSAANLLCTKDTRLAINKGKKREPRKAN</sequence>
<gene>
    <name evidence="1" type="ORF">KIN20_007144</name>
</gene>
<accession>A0AAD5QGM8</accession>
<name>A0AAD5QGM8_PARTN</name>
<proteinExistence type="predicted"/>
<protein>
    <submittedName>
        <fullName evidence="1">Uncharacterized protein</fullName>
    </submittedName>
</protein>